<gene>
    <name evidence="2" type="ORF">TanjilG_05835</name>
</gene>
<proteinExistence type="predicted"/>
<dbReference type="AlphaFoldDB" id="A0A4P1R471"/>
<protein>
    <submittedName>
        <fullName evidence="2">Uncharacterized protein</fullName>
    </submittedName>
</protein>
<sequence>MYNAPGSFGADFGSTSATLPPPVYNKSVYDDGIFDGVTGLKTSSKVQYDDVFASDGGRGGGGGGSGGGVFDDLIGGFSKEPKSSGATRPEKDDKGVSDFDDLLVGFGTSSRPSSSDRLTLNVQLAVGICITRNIEKLSKHITYKHPCAIKLPLCAGSREGLDPLFNSIVGSLIFLLQVDSMVQPVSCDLLVILPKDI</sequence>
<evidence type="ECO:0000313" key="3">
    <source>
        <dbReference type="Proteomes" id="UP000188354"/>
    </source>
</evidence>
<dbReference type="EMBL" id="CM007372">
    <property type="protein sequence ID" value="OIW00485.1"/>
    <property type="molecule type" value="Genomic_DNA"/>
</dbReference>
<evidence type="ECO:0000313" key="2">
    <source>
        <dbReference type="EMBL" id="OIW00485.1"/>
    </source>
</evidence>
<reference evidence="2 3" key="1">
    <citation type="journal article" date="2017" name="Plant Biotechnol. J.">
        <title>A comprehensive draft genome sequence for lupin (Lupinus angustifolius), an emerging health food: insights into plant-microbe interactions and legume evolution.</title>
        <authorList>
            <person name="Hane J.K."/>
            <person name="Ming Y."/>
            <person name="Kamphuis L.G."/>
            <person name="Nelson M.N."/>
            <person name="Garg G."/>
            <person name="Atkins C.A."/>
            <person name="Bayer P.E."/>
            <person name="Bravo A."/>
            <person name="Bringans S."/>
            <person name="Cannon S."/>
            <person name="Edwards D."/>
            <person name="Foley R."/>
            <person name="Gao L.L."/>
            <person name="Harrison M.J."/>
            <person name="Huang W."/>
            <person name="Hurgobin B."/>
            <person name="Li S."/>
            <person name="Liu C.W."/>
            <person name="McGrath A."/>
            <person name="Morahan G."/>
            <person name="Murray J."/>
            <person name="Weller J."/>
            <person name="Jian J."/>
            <person name="Singh K.B."/>
        </authorList>
    </citation>
    <scope>NUCLEOTIDE SEQUENCE [LARGE SCALE GENOMIC DNA]</scope>
    <source>
        <strain evidence="3">cv. Tanjil</strain>
        <tissue evidence="2">Whole plant</tissue>
    </source>
</reference>
<dbReference type="STRING" id="3871.A0A4P1R471"/>
<feature type="region of interest" description="Disordered" evidence="1">
    <location>
        <begin position="1"/>
        <end position="21"/>
    </location>
</feature>
<evidence type="ECO:0000256" key="1">
    <source>
        <dbReference type="SAM" id="MobiDB-lite"/>
    </source>
</evidence>
<organism evidence="2 3">
    <name type="scientific">Lupinus angustifolius</name>
    <name type="common">Narrow-leaved blue lupine</name>
    <dbReference type="NCBI Taxonomy" id="3871"/>
    <lineage>
        <taxon>Eukaryota</taxon>
        <taxon>Viridiplantae</taxon>
        <taxon>Streptophyta</taxon>
        <taxon>Embryophyta</taxon>
        <taxon>Tracheophyta</taxon>
        <taxon>Spermatophyta</taxon>
        <taxon>Magnoliopsida</taxon>
        <taxon>eudicotyledons</taxon>
        <taxon>Gunneridae</taxon>
        <taxon>Pentapetalae</taxon>
        <taxon>rosids</taxon>
        <taxon>fabids</taxon>
        <taxon>Fabales</taxon>
        <taxon>Fabaceae</taxon>
        <taxon>Papilionoideae</taxon>
        <taxon>50 kb inversion clade</taxon>
        <taxon>genistoids sensu lato</taxon>
        <taxon>core genistoids</taxon>
        <taxon>Genisteae</taxon>
        <taxon>Lupinus</taxon>
    </lineage>
</organism>
<accession>A0A4P1R471</accession>
<name>A0A4P1R471_LUPAN</name>
<dbReference type="Gramene" id="OIW00485">
    <property type="protein sequence ID" value="OIW00485"/>
    <property type="gene ID" value="TanjilG_05835"/>
</dbReference>
<dbReference type="Proteomes" id="UP000188354">
    <property type="component" value="Chromosome LG12"/>
</dbReference>
<keyword evidence="3" id="KW-1185">Reference proteome</keyword>